<dbReference type="SUPFAM" id="SSF48452">
    <property type="entry name" value="TPR-like"/>
    <property type="match status" value="1"/>
</dbReference>
<dbReference type="OrthoDB" id="621570at2"/>
<dbReference type="Pfam" id="PF07980">
    <property type="entry name" value="SusD_RagB"/>
    <property type="match status" value="1"/>
</dbReference>
<evidence type="ECO:0000313" key="9">
    <source>
        <dbReference type="Proteomes" id="UP000280368"/>
    </source>
</evidence>
<dbReference type="GO" id="GO:0009279">
    <property type="term" value="C:cell outer membrane"/>
    <property type="evidence" value="ECO:0007669"/>
    <property type="project" value="UniProtKB-SubCell"/>
</dbReference>
<comment type="caution">
    <text evidence="8">The sequence shown here is derived from an EMBL/GenBank/DDBJ whole genome shotgun (WGS) entry which is preliminary data.</text>
</comment>
<sequence>MTTNNLHHFCSTNSAKVLWKIRITFVSLFFICLSSCDSFTETDIPTSELNEFAVFEQKNTANAAMTDIYAKIRDNGILTGKTYGTGKILGLYTDELSWWGGDADPSKQFYSNSVQANNLVIAEWWNSAYNAIYASNAIIEGVTASTALLKSDKDQLLGEAKFVRGLLYFYLIQLYGDVPYITTTDYTVNVKVSRMPKVEIYNKIIKDLNEASELLPKNYISEGRVRPNFYAAKALLARVYLYNRNWDEAANSASAVLNNTEIYIWQEDLSNVFLKTSTTAIWQLMPRTAIRNSDDAFTFIFNSGPPPQVALSMNLVNSFESGDLRKKLWTRAITNGPNTWHHAYKYKKSSTSNPQQEYSIVLRLSEQYLIRAEARAQQGELIGAKEDLNKIRNTAGLPSTTAVSQSEIVIAILKERRVEFFTEFGHRFMDLKRAEQLDLALRNVKESWNTTDKLLPIPQNEINLNPAIAPQNPGY</sequence>
<dbReference type="Pfam" id="PF14322">
    <property type="entry name" value="SusD-like_3"/>
    <property type="match status" value="1"/>
</dbReference>
<evidence type="ECO:0000256" key="4">
    <source>
        <dbReference type="ARBA" id="ARBA00023136"/>
    </source>
</evidence>
<keyword evidence="9" id="KW-1185">Reference proteome</keyword>
<proteinExistence type="inferred from homology"/>
<name>A0A3L9ZU94_9FLAO</name>
<evidence type="ECO:0000256" key="3">
    <source>
        <dbReference type="ARBA" id="ARBA00022729"/>
    </source>
</evidence>
<evidence type="ECO:0000256" key="2">
    <source>
        <dbReference type="ARBA" id="ARBA00006275"/>
    </source>
</evidence>
<dbReference type="InterPro" id="IPR033985">
    <property type="entry name" value="SusD-like_N"/>
</dbReference>
<protein>
    <submittedName>
        <fullName evidence="8">RagB/SusD domain-containing protein</fullName>
    </submittedName>
</protein>
<feature type="domain" description="RagB/SusD" evidence="6">
    <location>
        <begin position="331"/>
        <end position="475"/>
    </location>
</feature>
<dbReference type="RefSeq" id="WP_121925808.1">
    <property type="nucleotide sequence ID" value="NZ_CBCSGA010000004.1"/>
</dbReference>
<evidence type="ECO:0000256" key="5">
    <source>
        <dbReference type="ARBA" id="ARBA00023237"/>
    </source>
</evidence>
<keyword evidence="4" id="KW-0472">Membrane</keyword>
<evidence type="ECO:0000256" key="1">
    <source>
        <dbReference type="ARBA" id="ARBA00004442"/>
    </source>
</evidence>
<evidence type="ECO:0000259" key="7">
    <source>
        <dbReference type="Pfam" id="PF14322"/>
    </source>
</evidence>
<comment type="similarity">
    <text evidence="2">Belongs to the SusD family.</text>
</comment>
<accession>A0A3L9ZU94</accession>
<organism evidence="8 9">
    <name type="scientific">Flavobacterium weaverense</name>
    <dbReference type="NCBI Taxonomy" id="271156"/>
    <lineage>
        <taxon>Bacteria</taxon>
        <taxon>Pseudomonadati</taxon>
        <taxon>Bacteroidota</taxon>
        <taxon>Flavobacteriia</taxon>
        <taxon>Flavobacteriales</taxon>
        <taxon>Flavobacteriaceae</taxon>
        <taxon>Flavobacterium</taxon>
    </lineage>
</organism>
<dbReference type="AlphaFoldDB" id="A0A3L9ZU94"/>
<comment type="subcellular location">
    <subcellularLocation>
        <location evidence="1">Cell outer membrane</location>
    </subcellularLocation>
</comment>
<dbReference type="InterPro" id="IPR012944">
    <property type="entry name" value="SusD_RagB_dom"/>
</dbReference>
<dbReference type="Proteomes" id="UP000280368">
    <property type="component" value="Unassembled WGS sequence"/>
</dbReference>
<evidence type="ECO:0000259" key="6">
    <source>
        <dbReference type="Pfam" id="PF07980"/>
    </source>
</evidence>
<feature type="domain" description="SusD-like N-terminal" evidence="7">
    <location>
        <begin position="106"/>
        <end position="241"/>
    </location>
</feature>
<dbReference type="InterPro" id="IPR011990">
    <property type="entry name" value="TPR-like_helical_dom_sf"/>
</dbReference>
<keyword evidence="3" id="KW-0732">Signal</keyword>
<dbReference type="Gene3D" id="1.25.40.390">
    <property type="match status" value="1"/>
</dbReference>
<keyword evidence="5" id="KW-0998">Cell outer membrane</keyword>
<dbReference type="EMBL" id="REFH01000010">
    <property type="protein sequence ID" value="RMA74849.1"/>
    <property type="molecule type" value="Genomic_DNA"/>
</dbReference>
<dbReference type="CDD" id="cd08977">
    <property type="entry name" value="SusD"/>
    <property type="match status" value="1"/>
</dbReference>
<evidence type="ECO:0000313" key="8">
    <source>
        <dbReference type="EMBL" id="RMA74849.1"/>
    </source>
</evidence>
<gene>
    <name evidence="8" type="ORF">BC961_2179</name>
</gene>
<reference evidence="8 9" key="1">
    <citation type="submission" date="2018-10" db="EMBL/GenBank/DDBJ databases">
        <title>Genomic Encyclopedia of Archaeal and Bacterial Type Strains, Phase II (KMG-II): from individual species to whole genera.</title>
        <authorList>
            <person name="Goeker M."/>
        </authorList>
    </citation>
    <scope>NUCLEOTIDE SEQUENCE [LARGE SCALE GENOMIC DNA]</scope>
    <source>
        <strain evidence="8 9">DSM 19727</strain>
    </source>
</reference>